<dbReference type="GO" id="GO:0005509">
    <property type="term" value="F:calcium ion binding"/>
    <property type="evidence" value="ECO:0007669"/>
    <property type="project" value="InterPro"/>
</dbReference>
<proteinExistence type="predicted"/>
<organism evidence="2 3">
    <name type="scientific">Nostoc flagelliforme CCNUN1</name>
    <dbReference type="NCBI Taxonomy" id="2038116"/>
    <lineage>
        <taxon>Bacteria</taxon>
        <taxon>Bacillati</taxon>
        <taxon>Cyanobacteriota</taxon>
        <taxon>Cyanophyceae</taxon>
        <taxon>Nostocales</taxon>
        <taxon>Nostocaceae</taxon>
        <taxon>Nostoc</taxon>
    </lineage>
</organism>
<name>A0A2K8T7Q5_9NOSO</name>
<dbReference type="InterPro" id="IPR011992">
    <property type="entry name" value="EF-hand-dom_pair"/>
</dbReference>
<evidence type="ECO:0000313" key="3">
    <source>
        <dbReference type="Proteomes" id="UP000232003"/>
    </source>
</evidence>
<evidence type="ECO:0000313" key="2">
    <source>
        <dbReference type="EMBL" id="AUB43724.1"/>
    </source>
</evidence>
<dbReference type="Gene3D" id="1.10.238.10">
    <property type="entry name" value="EF-hand"/>
    <property type="match status" value="1"/>
</dbReference>
<accession>A0A2K8T7Q5</accession>
<dbReference type="InterPro" id="IPR002048">
    <property type="entry name" value="EF_hand_dom"/>
</dbReference>
<reference evidence="2 3" key="1">
    <citation type="submission" date="2017-11" db="EMBL/GenBank/DDBJ databases">
        <title>Complete genome of a free-living desiccation-tolerant cyanobacterium and its photosynthetic adaptation to extreme terrestrial habitat.</title>
        <authorList>
            <person name="Shang J."/>
        </authorList>
    </citation>
    <scope>NUCLEOTIDE SEQUENCE [LARGE SCALE GENOMIC DNA]</scope>
    <source>
        <strain evidence="2 3">CCNUN1</strain>
        <plasmid evidence="3">pnfsy06</plasmid>
    </source>
</reference>
<dbReference type="KEGG" id="nfl:COO91_09910"/>
<dbReference type="PROSITE" id="PS50222">
    <property type="entry name" value="EF_HAND_2"/>
    <property type="match status" value="1"/>
</dbReference>
<dbReference type="EMBL" id="CP024791">
    <property type="protein sequence ID" value="AUB43724.1"/>
    <property type="molecule type" value="Genomic_DNA"/>
</dbReference>
<dbReference type="PROSITE" id="PS00018">
    <property type="entry name" value="EF_HAND_1"/>
    <property type="match status" value="2"/>
</dbReference>
<keyword evidence="2" id="KW-0614">Plasmid</keyword>
<dbReference type="Pfam" id="PF13499">
    <property type="entry name" value="EF-hand_7"/>
    <property type="match status" value="1"/>
</dbReference>
<gene>
    <name evidence="2" type="ORF">COO91_09910</name>
</gene>
<protein>
    <submittedName>
        <fullName evidence="2">Ca2+-binding protein, EF-hand superfamily</fullName>
    </submittedName>
</protein>
<dbReference type="InterPro" id="IPR018247">
    <property type="entry name" value="EF_Hand_1_Ca_BS"/>
</dbReference>
<sequence>MFLPNSRDKGVNIPTHPRKLAKVLNKLDTDQDGKISINDLFLSPGLSTIISSETNISTPQELLVNYDSDSDGSITFEELKSAEEISK</sequence>
<keyword evidence="3" id="KW-1185">Reference proteome</keyword>
<feature type="domain" description="EF-hand" evidence="1">
    <location>
        <begin position="54"/>
        <end position="87"/>
    </location>
</feature>
<dbReference type="AlphaFoldDB" id="A0A2K8T7Q5"/>
<geneLocation type="plasmid" evidence="3">
    <name>pnfsy06</name>
</geneLocation>
<dbReference type="Proteomes" id="UP000232003">
    <property type="component" value="Plasmid pNFSY06"/>
</dbReference>
<evidence type="ECO:0000259" key="1">
    <source>
        <dbReference type="PROSITE" id="PS50222"/>
    </source>
</evidence>
<dbReference type="SUPFAM" id="SSF47473">
    <property type="entry name" value="EF-hand"/>
    <property type="match status" value="1"/>
</dbReference>